<sequence length="74" mass="8292">MGSLSRDLTTAGDRPYPPLGPTDTALLKNRTAEFMKVVFRSGIMHHALSRGSSRNRKGKRLLRASIDRPHQCCR</sequence>
<gene>
    <name evidence="2" type="ORF">TCM_015335</name>
</gene>
<dbReference type="InParanoid" id="A0A061G2K2"/>
<feature type="compositionally biased region" description="Basic residues" evidence="1">
    <location>
        <begin position="53"/>
        <end position="62"/>
    </location>
</feature>
<dbReference type="Gramene" id="EOY23442">
    <property type="protein sequence ID" value="EOY23442"/>
    <property type="gene ID" value="TCM_015335"/>
</dbReference>
<feature type="compositionally biased region" description="Basic and acidic residues" evidence="1">
    <location>
        <begin position="65"/>
        <end position="74"/>
    </location>
</feature>
<dbReference type="EMBL" id="CM001881">
    <property type="protein sequence ID" value="EOY23442.1"/>
    <property type="molecule type" value="Genomic_DNA"/>
</dbReference>
<proteinExistence type="predicted"/>
<keyword evidence="3" id="KW-1185">Reference proteome</keyword>
<feature type="region of interest" description="Disordered" evidence="1">
    <location>
        <begin position="1"/>
        <end position="24"/>
    </location>
</feature>
<evidence type="ECO:0000313" key="3">
    <source>
        <dbReference type="Proteomes" id="UP000026915"/>
    </source>
</evidence>
<evidence type="ECO:0000256" key="1">
    <source>
        <dbReference type="SAM" id="MobiDB-lite"/>
    </source>
</evidence>
<evidence type="ECO:0000313" key="2">
    <source>
        <dbReference type="EMBL" id="EOY23442.1"/>
    </source>
</evidence>
<reference evidence="2 3" key="1">
    <citation type="journal article" date="2013" name="Genome Biol.">
        <title>The genome sequence of the most widely cultivated cacao type and its use to identify candidate genes regulating pod color.</title>
        <authorList>
            <person name="Motamayor J.C."/>
            <person name="Mockaitis K."/>
            <person name="Schmutz J."/>
            <person name="Haiminen N."/>
            <person name="Iii D.L."/>
            <person name="Cornejo O."/>
            <person name="Findley S.D."/>
            <person name="Zheng P."/>
            <person name="Utro F."/>
            <person name="Royaert S."/>
            <person name="Saski C."/>
            <person name="Jenkins J."/>
            <person name="Podicheti R."/>
            <person name="Zhao M."/>
            <person name="Scheffler B.E."/>
            <person name="Stack J.C."/>
            <person name="Feltus F.A."/>
            <person name="Mustiga G.M."/>
            <person name="Amores F."/>
            <person name="Phillips W."/>
            <person name="Marelli J.P."/>
            <person name="May G.D."/>
            <person name="Shapiro H."/>
            <person name="Ma J."/>
            <person name="Bustamante C.D."/>
            <person name="Schnell R.J."/>
            <person name="Main D."/>
            <person name="Gilbert D."/>
            <person name="Parida L."/>
            <person name="Kuhn D.N."/>
        </authorList>
    </citation>
    <scope>NUCLEOTIDE SEQUENCE [LARGE SCALE GENOMIC DNA]</scope>
    <source>
        <strain evidence="3">cv. Matina 1-6</strain>
    </source>
</reference>
<dbReference type="AlphaFoldDB" id="A0A061G2K2"/>
<organism evidence="2 3">
    <name type="scientific">Theobroma cacao</name>
    <name type="common">Cacao</name>
    <name type="synonym">Cocoa</name>
    <dbReference type="NCBI Taxonomy" id="3641"/>
    <lineage>
        <taxon>Eukaryota</taxon>
        <taxon>Viridiplantae</taxon>
        <taxon>Streptophyta</taxon>
        <taxon>Embryophyta</taxon>
        <taxon>Tracheophyta</taxon>
        <taxon>Spermatophyta</taxon>
        <taxon>Magnoliopsida</taxon>
        <taxon>eudicotyledons</taxon>
        <taxon>Gunneridae</taxon>
        <taxon>Pentapetalae</taxon>
        <taxon>rosids</taxon>
        <taxon>malvids</taxon>
        <taxon>Malvales</taxon>
        <taxon>Malvaceae</taxon>
        <taxon>Byttnerioideae</taxon>
        <taxon>Theobroma</taxon>
    </lineage>
</organism>
<feature type="region of interest" description="Disordered" evidence="1">
    <location>
        <begin position="48"/>
        <end position="74"/>
    </location>
</feature>
<protein>
    <submittedName>
        <fullName evidence="2">Uncharacterized protein</fullName>
    </submittedName>
</protein>
<dbReference type="HOGENOM" id="CLU_2692765_0_0_1"/>
<name>A0A061G2K2_THECC</name>
<dbReference type="Proteomes" id="UP000026915">
    <property type="component" value="Chromosome 3"/>
</dbReference>
<accession>A0A061G2K2</accession>